<dbReference type="Gene3D" id="3.40.50.150">
    <property type="entry name" value="Vaccinia Virus protein VP39"/>
    <property type="match status" value="1"/>
</dbReference>
<dbReference type="EMBL" id="PFER01000026">
    <property type="protein sequence ID" value="PJE73601.1"/>
    <property type="molecule type" value="Genomic_DNA"/>
</dbReference>
<dbReference type="CDD" id="cd02440">
    <property type="entry name" value="AdoMet_MTases"/>
    <property type="match status" value="1"/>
</dbReference>
<evidence type="ECO:0000313" key="2">
    <source>
        <dbReference type="EMBL" id="PJE73601.1"/>
    </source>
</evidence>
<dbReference type="InterPro" id="IPR025714">
    <property type="entry name" value="Methyltranfer_dom"/>
</dbReference>
<accession>A0A2M8LAH7</accession>
<gene>
    <name evidence="2" type="ORF">COV02_01695</name>
</gene>
<proteinExistence type="predicted"/>
<dbReference type="InterPro" id="IPR029063">
    <property type="entry name" value="SAM-dependent_MTases_sf"/>
</dbReference>
<organism evidence="2 3">
    <name type="scientific">Candidatus Terrybacteria bacterium CG10_big_fil_rev_8_21_14_0_10_41_10</name>
    <dbReference type="NCBI Taxonomy" id="1975026"/>
    <lineage>
        <taxon>Bacteria</taxon>
        <taxon>Candidatus Terryibacteriota</taxon>
    </lineage>
</organism>
<dbReference type="Pfam" id="PF13847">
    <property type="entry name" value="Methyltransf_31"/>
    <property type="match status" value="1"/>
</dbReference>
<dbReference type="Proteomes" id="UP000230959">
    <property type="component" value="Unassembled WGS sequence"/>
</dbReference>
<dbReference type="SUPFAM" id="SSF53335">
    <property type="entry name" value="S-adenosyl-L-methionine-dependent methyltransferases"/>
    <property type="match status" value="1"/>
</dbReference>
<evidence type="ECO:0000313" key="3">
    <source>
        <dbReference type="Proteomes" id="UP000230959"/>
    </source>
</evidence>
<evidence type="ECO:0000259" key="1">
    <source>
        <dbReference type="Pfam" id="PF13847"/>
    </source>
</evidence>
<reference evidence="3" key="1">
    <citation type="submission" date="2017-09" db="EMBL/GenBank/DDBJ databases">
        <title>Depth-based differentiation of microbial function through sediment-hosted aquifers and enrichment of novel symbionts in the deep terrestrial subsurface.</title>
        <authorList>
            <person name="Probst A.J."/>
            <person name="Ladd B."/>
            <person name="Jarett J.K."/>
            <person name="Geller-Mcgrath D.E."/>
            <person name="Sieber C.M.K."/>
            <person name="Emerson J.B."/>
            <person name="Anantharaman K."/>
            <person name="Thomas B.C."/>
            <person name="Malmstrom R."/>
            <person name="Stieglmeier M."/>
            <person name="Klingl A."/>
            <person name="Woyke T."/>
            <person name="Ryan C.M."/>
            <person name="Banfield J.F."/>
        </authorList>
    </citation>
    <scope>NUCLEOTIDE SEQUENCE [LARGE SCALE GENOMIC DNA]</scope>
</reference>
<name>A0A2M8LAH7_9BACT</name>
<feature type="domain" description="Methyltransferase" evidence="1">
    <location>
        <begin position="15"/>
        <end position="127"/>
    </location>
</feature>
<comment type="caution">
    <text evidence="2">The sequence shown here is derived from an EMBL/GenBank/DDBJ whole genome shotgun (WGS) entry which is preliminary data.</text>
</comment>
<sequence>MFLRPTEIVEKFKLSSGMVVADFGSGSGHYAIAAAKELRGTGTVYAIDVQKDLLAAVKTEAESKHLNNLEIIWGDVENDKGSRLADESVDFVIISNLLFQAQDKAAIARETRRVLKIGGMAAIIDWSDSFGGTGPTPNMVVPKSKAEEIFIMEDFKLEKELDAGSHHYGMIFKKNSSSVNKSLNNSHFL</sequence>
<protein>
    <recommendedName>
        <fullName evidence="1">Methyltransferase domain-containing protein</fullName>
    </recommendedName>
</protein>
<dbReference type="AlphaFoldDB" id="A0A2M8LAH7"/>